<dbReference type="InterPro" id="IPR036366">
    <property type="entry name" value="PGBDSf"/>
</dbReference>
<name>A0AAV3XA24_9CYAN</name>
<keyword evidence="4" id="KW-1185">Reference proteome</keyword>
<accession>A0AAV3XA24</accession>
<organism evidence="3 4">
    <name type="scientific">Microseira wollei NIES-4236</name>
    <dbReference type="NCBI Taxonomy" id="2530354"/>
    <lineage>
        <taxon>Bacteria</taxon>
        <taxon>Bacillati</taxon>
        <taxon>Cyanobacteriota</taxon>
        <taxon>Cyanophyceae</taxon>
        <taxon>Oscillatoriophycideae</taxon>
        <taxon>Aerosakkonematales</taxon>
        <taxon>Aerosakkonemataceae</taxon>
        <taxon>Microseira</taxon>
    </lineage>
</organism>
<comment type="caution">
    <text evidence="3">The sequence shown here is derived from an EMBL/GenBank/DDBJ whole genome shotgun (WGS) entry which is preliminary data.</text>
</comment>
<feature type="domain" description="Peptidoglycan binding-like" evidence="2">
    <location>
        <begin position="101"/>
        <end position="157"/>
    </location>
</feature>
<dbReference type="RefSeq" id="WP_226584482.1">
    <property type="nucleotide sequence ID" value="NZ_BLAY01000062.1"/>
</dbReference>
<dbReference type="Proteomes" id="UP001050975">
    <property type="component" value="Unassembled WGS sequence"/>
</dbReference>
<feature type="domain" description="Peptidoglycan binding-like" evidence="2">
    <location>
        <begin position="29"/>
        <end position="85"/>
    </location>
</feature>
<dbReference type="InterPro" id="IPR036365">
    <property type="entry name" value="PGBD-like_sf"/>
</dbReference>
<dbReference type="Pfam" id="PF01471">
    <property type="entry name" value="PG_binding_1"/>
    <property type="match status" value="2"/>
</dbReference>
<reference evidence="3" key="1">
    <citation type="submission" date="2019-10" db="EMBL/GenBank/DDBJ databases">
        <title>Draft genome sequece of Microseira wollei NIES-4236.</title>
        <authorList>
            <person name="Yamaguchi H."/>
            <person name="Suzuki S."/>
            <person name="Kawachi M."/>
        </authorList>
    </citation>
    <scope>NUCLEOTIDE SEQUENCE</scope>
    <source>
        <strain evidence="3">NIES-4236</strain>
    </source>
</reference>
<dbReference type="EMBL" id="BLAY01000062">
    <property type="protein sequence ID" value="GET39278.1"/>
    <property type="molecule type" value="Genomic_DNA"/>
</dbReference>
<dbReference type="InterPro" id="IPR002477">
    <property type="entry name" value="Peptidoglycan-bd-like"/>
</dbReference>
<protein>
    <submittedName>
        <fullName evidence="3">Peptidoglycan-binding domain 1</fullName>
    </submittedName>
</protein>
<evidence type="ECO:0000313" key="4">
    <source>
        <dbReference type="Proteomes" id="UP001050975"/>
    </source>
</evidence>
<dbReference type="SUPFAM" id="SSF47090">
    <property type="entry name" value="PGBD-like"/>
    <property type="match status" value="2"/>
</dbReference>
<proteinExistence type="predicted"/>
<evidence type="ECO:0000313" key="3">
    <source>
        <dbReference type="EMBL" id="GET39278.1"/>
    </source>
</evidence>
<dbReference type="AlphaFoldDB" id="A0AAV3XA24"/>
<gene>
    <name evidence="3" type="ORF">MiSe_40420</name>
</gene>
<sequence>MKAFSDKNATPQPTGDPRIKKPLLRRGASGPAVIELQKLLLHYEVLSTSPDGLFDKKVEAAVKAFQHRVFLKKDGIVGALTWQALYTGVPLNMPTLQRGSQGEAVITLQTVLQGVSFFRGEINGKFCLDTDAAVRAFQKRYGLVPDGIVGLYTWLALSKVPH</sequence>
<feature type="region of interest" description="Disordered" evidence="1">
    <location>
        <begin position="1"/>
        <end position="23"/>
    </location>
</feature>
<evidence type="ECO:0000259" key="2">
    <source>
        <dbReference type="Pfam" id="PF01471"/>
    </source>
</evidence>
<evidence type="ECO:0000256" key="1">
    <source>
        <dbReference type="SAM" id="MobiDB-lite"/>
    </source>
</evidence>
<dbReference type="Gene3D" id="1.10.101.10">
    <property type="entry name" value="PGBD-like superfamily/PGBD"/>
    <property type="match status" value="2"/>
</dbReference>